<dbReference type="RefSeq" id="WP_062641603.1">
    <property type="nucleotide sequence ID" value="NZ_FCOG02000114.1"/>
</dbReference>
<dbReference type="AlphaFoldDB" id="A0A7Z7IEJ7"/>
<dbReference type="OrthoDB" id="9034987at2"/>
<evidence type="ECO:0000313" key="1">
    <source>
        <dbReference type="EMBL" id="SOE89392.1"/>
    </source>
</evidence>
<dbReference type="Proteomes" id="UP000219522">
    <property type="component" value="Unassembled WGS sequence"/>
</dbReference>
<keyword evidence="2" id="KW-1185">Reference proteome</keyword>
<name>A0A7Z7IEJ7_9BURK</name>
<comment type="caution">
    <text evidence="1">The sequence shown here is derived from an EMBL/GenBank/DDBJ whole genome shotgun (WGS) entry which is preliminary data.</text>
</comment>
<gene>
    <name evidence="1" type="ORF">SAMN05446927_7976</name>
</gene>
<reference evidence="1 2" key="1">
    <citation type="submission" date="2017-09" db="EMBL/GenBank/DDBJ databases">
        <authorList>
            <person name="Varghese N."/>
            <person name="Submissions S."/>
        </authorList>
    </citation>
    <scope>NUCLEOTIDE SEQUENCE [LARGE SCALE GENOMIC DNA]</scope>
    <source>
        <strain evidence="1 2">OK806</strain>
    </source>
</reference>
<accession>A0A7Z7IEJ7</accession>
<evidence type="ECO:0000313" key="2">
    <source>
        <dbReference type="Proteomes" id="UP000219522"/>
    </source>
</evidence>
<evidence type="ECO:0008006" key="3">
    <source>
        <dbReference type="Google" id="ProtNLM"/>
    </source>
</evidence>
<sequence>MLTPHEFATLMLVRDGPDEVDLTRAEISTLVERHLVSMERLESGHHRPYLTHDGDSVLKAVVRTGGAYAPRACSFGLKRRT</sequence>
<protein>
    <recommendedName>
        <fullName evidence="3">Preprotein translocase subunit SecA</fullName>
    </recommendedName>
</protein>
<proteinExistence type="predicted"/>
<organism evidence="1 2">
    <name type="scientific">Caballeronia arationis</name>
    <dbReference type="NCBI Taxonomy" id="1777142"/>
    <lineage>
        <taxon>Bacteria</taxon>
        <taxon>Pseudomonadati</taxon>
        <taxon>Pseudomonadota</taxon>
        <taxon>Betaproteobacteria</taxon>
        <taxon>Burkholderiales</taxon>
        <taxon>Burkholderiaceae</taxon>
        <taxon>Caballeronia</taxon>
    </lineage>
</organism>
<dbReference type="EMBL" id="OCSU01000003">
    <property type="protein sequence ID" value="SOE89392.1"/>
    <property type="molecule type" value="Genomic_DNA"/>
</dbReference>